<dbReference type="Proteomes" id="UP001295684">
    <property type="component" value="Unassembled WGS sequence"/>
</dbReference>
<dbReference type="Pfam" id="PF01926">
    <property type="entry name" value="MMR_HSR1"/>
    <property type="match status" value="1"/>
</dbReference>
<dbReference type="PROSITE" id="PS51706">
    <property type="entry name" value="G_ENGB"/>
    <property type="match status" value="1"/>
</dbReference>
<feature type="domain" description="EngB-type G" evidence="5">
    <location>
        <begin position="121"/>
        <end position="306"/>
    </location>
</feature>
<keyword evidence="3" id="KW-0460">Magnesium</keyword>
<evidence type="ECO:0000259" key="5">
    <source>
        <dbReference type="PROSITE" id="PS51706"/>
    </source>
</evidence>
<evidence type="ECO:0000313" key="7">
    <source>
        <dbReference type="Proteomes" id="UP001295684"/>
    </source>
</evidence>
<gene>
    <name evidence="6" type="ORF">ECRASSUSDP1_LOCUS17422</name>
</gene>
<sequence length="311" mass="35999">MIPRVCARLFRPTKMKYSQRVFCTLNEKAEIESFDSKEEVLSVKEDHPEIIQQEQEFHFPTEAEMEILTCGDLEYKLNNLDKPYDEVSVRRNFHNTMVGYNQKAHTLRGQLNEKLSNRYEQEMEVLFLGSGNTGKSSLINAILQSKVAKTSGKLSKTQDLIRHKVGKNPNSKFVLIDSPGYGYSRAPTKAKKQFRKKIFQHVARSETLLKIYLLINANNINSSRRGLRIIEEEILGQLDRFERPIQIVLTKIDKINRKESLMRVLAQTSLETRKYKSVLPAIHFTSVKDNVGITDLHTNIALTFLRDDFYM</sequence>
<keyword evidence="2" id="KW-0547">Nucleotide-binding</keyword>
<evidence type="ECO:0000313" key="6">
    <source>
        <dbReference type="EMBL" id="CAI2376053.1"/>
    </source>
</evidence>
<dbReference type="InterPro" id="IPR027417">
    <property type="entry name" value="P-loop_NTPase"/>
</dbReference>
<keyword evidence="4" id="KW-0342">GTP-binding</keyword>
<evidence type="ECO:0000256" key="4">
    <source>
        <dbReference type="ARBA" id="ARBA00023134"/>
    </source>
</evidence>
<keyword evidence="7" id="KW-1185">Reference proteome</keyword>
<evidence type="ECO:0000256" key="3">
    <source>
        <dbReference type="ARBA" id="ARBA00022842"/>
    </source>
</evidence>
<reference evidence="6" key="1">
    <citation type="submission" date="2023-07" db="EMBL/GenBank/DDBJ databases">
        <authorList>
            <consortium name="AG Swart"/>
            <person name="Singh M."/>
            <person name="Singh A."/>
            <person name="Seah K."/>
            <person name="Emmerich C."/>
        </authorList>
    </citation>
    <scope>NUCLEOTIDE SEQUENCE</scope>
    <source>
        <strain evidence="6">DP1</strain>
    </source>
</reference>
<dbReference type="InterPro" id="IPR030393">
    <property type="entry name" value="G_ENGB_dom"/>
</dbReference>
<evidence type="ECO:0000256" key="1">
    <source>
        <dbReference type="ARBA" id="ARBA00022723"/>
    </source>
</evidence>
<dbReference type="InterPro" id="IPR005225">
    <property type="entry name" value="Small_GTP-bd"/>
</dbReference>
<protein>
    <recommendedName>
        <fullName evidence="5">EngB-type G domain-containing protein</fullName>
    </recommendedName>
</protein>
<proteinExistence type="predicted"/>
<dbReference type="NCBIfam" id="TIGR00231">
    <property type="entry name" value="small_GTP"/>
    <property type="match status" value="1"/>
</dbReference>
<dbReference type="AlphaFoldDB" id="A0AAD1XNQ4"/>
<dbReference type="SUPFAM" id="SSF52540">
    <property type="entry name" value="P-loop containing nucleoside triphosphate hydrolases"/>
    <property type="match status" value="1"/>
</dbReference>
<accession>A0AAD1XNQ4</accession>
<dbReference type="PANTHER" id="PTHR11649">
    <property type="entry name" value="MSS1/TRME-RELATED GTP-BINDING PROTEIN"/>
    <property type="match status" value="1"/>
</dbReference>
<comment type="caution">
    <text evidence="6">The sequence shown here is derived from an EMBL/GenBank/DDBJ whole genome shotgun (WGS) entry which is preliminary data.</text>
</comment>
<dbReference type="EMBL" id="CAMPGE010017583">
    <property type="protein sequence ID" value="CAI2376053.1"/>
    <property type="molecule type" value="Genomic_DNA"/>
</dbReference>
<dbReference type="GO" id="GO:0005525">
    <property type="term" value="F:GTP binding"/>
    <property type="evidence" value="ECO:0007669"/>
    <property type="project" value="UniProtKB-KW"/>
</dbReference>
<dbReference type="PANTHER" id="PTHR11649:SF13">
    <property type="entry name" value="ENGB-TYPE G DOMAIN-CONTAINING PROTEIN"/>
    <property type="match status" value="1"/>
</dbReference>
<dbReference type="InterPro" id="IPR006073">
    <property type="entry name" value="GTP-bd"/>
</dbReference>
<organism evidence="6 7">
    <name type="scientific">Euplotes crassus</name>
    <dbReference type="NCBI Taxonomy" id="5936"/>
    <lineage>
        <taxon>Eukaryota</taxon>
        <taxon>Sar</taxon>
        <taxon>Alveolata</taxon>
        <taxon>Ciliophora</taxon>
        <taxon>Intramacronucleata</taxon>
        <taxon>Spirotrichea</taxon>
        <taxon>Hypotrichia</taxon>
        <taxon>Euplotida</taxon>
        <taxon>Euplotidae</taxon>
        <taxon>Moneuplotes</taxon>
    </lineage>
</organism>
<evidence type="ECO:0000256" key="2">
    <source>
        <dbReference type="ARBA" id="ARBA00022741"/>
    </source>
</evidence>
<keyword evidence="1" id="KW-0479">Metal-binding</keyword>
<dbReference type="GO" id="GO:0046872">
    <property type="term" value="F:metal ion binding"/>
    <property type="evidence" value="ECO:0007669"/>
    <property type="project" value="UniProtKB-KW"/>
</dbReference>
<name>A0AAD1XNQ4_EUPCR</name>
<dbReference type="Gene3D" id="3.40.50.300">
    <property type="entry name" value="P-loop containing nucleotide triphosphate hydrolases"/>
    <property type="match status" value="1"/>
</dbReference>